<reference evidence="1 2" key="1">
    <citation type="journal article" date="2022" name="Allergy">
        <title>Genome assembly and annotation of Periplaneta americana reveal a comprehensive cockroach allergen profile.</title>
        <authorList>
            <person name="Wang L."/>
            <person name="Xiong Q."/>
            <person name="Saelim N."/>
            <person name="Wang L."/>
            <person name="Nong W."/>
            <person name="Wan A.T."/>
            <person name="Shi M."/>
            <person name="Liu X."/>
            <person name="Cao Q."/>
            <person name="Hui J.H.L."/>
            <person name="Sookrung N."/>
            <person name="Leung T.F."/>
            <person name="Tungtrongchitr A."/>
            <person name="Tsui S.K.W."/>
        </authorList>
    </citation>
    <scope>NUCLEOTIDE SEQUENCE [LARGE SCALE GENOMIC DNA]</scope>
    <source>
        <strain evidence="1">PWHHKU_190912</strain>
    </source>
</reference>
<organism evidence="1 2">
    <name type="scientific">Periplaneta americana</name>
    <name type="common">American cockroach</name>
    <name type="synonym">Blatta americana</name>
    <dbReference type="NCBI Taxonomy" id="6978"/>
    <lineage>
        <taxon>Eukaryota</taxon>
        <taxon>Metazoa</taxon>
        <taxon>Ecdysozoa</taxon>
        <taxon>Arthropoda</taxon>
        <taxon>Hexapoda</taxon>
        <taxon>Insecta</taxon>
        <taxon>Pterygota</taxon>
        <taxon>Neoptera</taxon>
        <taxon>Polyneoptera</taxon>
        <taxon>Dictyoptera</taxon>
        <taxon>Blattodea</taxon>
        <taxon>Blattoidea</taxon>
        <taxon>Blattidae</taxon>
        <taxon>Blattinae</taxon>
        <taxon>Periplaneta</taxon>
    </lineage>
</organism>
<accession>A0ABQ8S311</accession>
<dbReference type="EMBL" id="JAJSOF020000037">
    <property type="protein sequence ID" value="KAJ4428313.1"/>
    <property type="molecule type" value="Genomic_DNA"/>
</dbReference>
<keyword evidence="2" id="KW-1185">Reference proteome</keyword>
<dbReference type="Gene3D" id="3.30.420.10">
    <property type="entry name" value="Ribonuclease H-like superfamily/Ribonuclease H"/>
    <property type="match status" value="1"/>
</dbReference>
<dbReference type="PANTHER" id="PTHR47326">
    <property type="entry name" value="TRANSPOSABLE ELEMENT TC3 TRANSPOSASE-LIKE PROTEIN"/>
    <property type="match status" value="1"/>
</dbReference>
<dbReference type="InterPro" id="IPR036397">
    <property type="entry name" value="RNaseH_sf"/>
</dbReference>
<gene>
    <name evidence="1" type="ORF">ANN_24332</name>
</gene>
<dbReference type="Proteomes" id="UP001148838">
    <property type="component" value="Unassembled WGS sequence"/>
</dbReference>
<dbReference type="PANTHER" id="PTHR47326:SF1">
    <property type="entry name" value="HTH PSQ-TYPE DOMAIN-CONTAINING PROTEIN"/>
    <property type="match status" value="1"/>
</dbReference>
<evidence type="ECO:0000313" key="1">
    <source>
        <dbReference type="EMBL" id="KAJ4428313.1"/>
    </source>
</evidence>
<sequence length="246" mass="28295">MDLREVGYDDRDWINLAQDREQWRAYARAAVNLLKSQCGPIPWPPRSPDLTPLDFFLWGDVKCFVYETPIDSAEDLVARVVEAAHVIRNNVGLFERCRHSIVRRYQFCNAFNERHTSALAIADSEAESCSTYSELNLKEFALSSFKSFPGKNSDVNYPPIGCPGGGYWGRTCHDETQRREEKKMDNNMDKNMEKIDEKIDKKADCSVLYEHSTRLRHAESLPPFNTTIQILQPQYFVSALTDSVMQ</sequence>
<comment type="caution">
    <text evidence="1">The sequence shown here is derived from an EMBL/GenBank/DDBJ whole genome shotgun (WGS) entry which is preliminary data.</text>
</comment>
<evidence type="ECO:0000313" key="2">
    <source>
        <dbReference type="Proteomes" id="UP001148838"/>
    </source>
</evidence>
<name>A0ABQ8S311_PERAM</name>
<proteinExistence type="predicted"/>
<protein>
    <submittedName>
        <fullName evidence="1">Uncharacterized protein</fullName>
    </submittedName>
</protein>